<dbReference type="EMBL" id="CAJVPU010005295">
    <property type="protein sequence ID" value="CAG8545807.1"/>
    <property type="molecule type" value="Genomic_DNA"/>
</dbReference>
<accession>A0ACA9LTK1</accession>
<proteinExistence type="predicted"/>
<evidence type="ECO:0000313" key="1">
    <source>
        <dbReference type="EMBL" id="CAG8545807.1"/>
    </source>
</evidence>
<organism evidence="1 2">
    <name type="scientific">Dentiscutata heterogama</name>
    <dbReference type="NCBI Taxonomy" id="1316150"/>
    <lineage>
        <taxon>Eukaryota</taxon>
        <taxon>Fungi</taxon>
        <taxon>Fungi incertae sedis</taxon>
        <taxon>Mucoromycota</taxon>
        <taxon>Glomeromycotina</taxon>
        <taxon>Glomeromycetes</taxon>
        <taxon>Diversisporales</taxon>
        <taxon>Gigasporaceae</taxon>
        <taxon>Dentiscutata</taxon>
    </lineage>
</organism>
<sequence length="170" mass="19147">MQCKRACIVPLKYLCIVSPKYLCTVPLKYLCIVPPKYLCIVPPKYLCTVPSKSLPIQHIQYSEKLGSTFQQIEHSDCSIHITTYSPNTTTVFESDTDTEPLITDFHIPTLSSIVPFGNIFDQELDTNSINELVLNQTTPVGTENLKQINLPIFKTTITIKPENQANNNDN</sequence>
<name>A0ACA9LTK1_9GLOM</name>
<dbReference type="Proteomes" id="UP000789702">
    <property type="component" value="Unassembled WGS sequence"/>
</dbReference>
<gene>
    <name evidence="1" type="ORF">DHETER_LOCUS5003</name>
</gene>
<comment type="caution">
    <text evidence="1">The sequence shown here is derived from an EMBL/GenBank/DDBJ whole genome shotgun (WGS) entry which is preliminary data.</text>
</comment>
<keyword evidence="2" id="KW-1185">Reference proteome</keyword>
<reference evidence="1" key="1">
    <citation type="submission" date="2021-06" db="EMBL/GenBank/DDBJ databases">
        <authorList>
            <person name="Kallberg Y."/>
            <person name="Tangrot J."/>
            <person name="Rosling A."/>
        </authorList>
    </citation>
    <scope>NUCLEOTIDE SEQUENCE</scope>
    <source>
        <strain evidence="1">IL203A</strain>
    </source>
</reference>
<protein>
    <submittedName>
        <fullName evidence="1">1334_t:CDS:1</fullName>
    </submittedName>
</protein>
<evidence type="ECO:0000313" key="2">
    <source>
        <dbReference type="Proteomes" id="UP000789702"/>
    </source>
</evidence>